<keyword evidence="2" id="KW-1133">Transmembrane helix</keyword>
<proteinExistence type="predicted"/>
<protein>
    <submittedName>
        <fullName evidence="3">Uncharacterized protein</fullName>
    </submittedName>
</protein>
<feature type="compositionally biased region" description="Acidic residues" evidence="1">
    <location>
        <begin position="268"/>
        <end position="277"/>
    </location>
</feature>
<evidence type="ECO:0000256" key="1">
    <source>
        <dbReference type="SAM" id="MobiDB-lite"/>
    </source>
</evidence>
<gene>
    <name evidence="3" type="ORF">CYMTET_2557</name>
</gene>
<feature type="region of interest" description="Disordered" evidence="1">
    <location>
        <begin position="257"/>
        <end position="281"/>
    </location>
</feature>
<name>A0AAE0LMG1_9CHLO</name>
<sequence length="525" mass="58280">MLMEQSDMAGAGPTRARMRDMLNKKQCLTNAYMFMACVGILPAYAVVIFATRRAEMEDRAVAPDESVAYVAAIPLDLTQPLQLRLAVRAFLNPFNGEKTTRHYLDGEQLIYGAESAFLVACDDDDPDLTLAPALFGVYDDPLESSFELLRGLRGALEIHRRERGREVARDEARTVVFGERAPEADDVANEDITARRIRKRILEDAVVKLQFRAPDIETVNERTYEDEPAANGRNWRRINTEIQIAARRLADRYHASPNMPNWAASESDHDDDDDDEGATAAPVTRVIRIAESDSRRHLLRELGEPHTAVGDHRNDDDAGRIANASRAVLEIDGYRMRGWPPNGVTADADIDDAAPWLYYDVAVTGIRDLNPFIYTGAILFADVASDPAAFVCRGLRVSRTGEAHWPIRFGHVIRSDPPGNDAKVLWVFHKPRGAIPNAARELEFPSADAMSQPDAFHPGDPATEAVEVAYDDGRGILVAWDHADEVCKQKARDESTTAIVVTARLLRSDGQATETAQMQKRLRGV</sequence>
<keyword evidence="2" id="KW-0472">Membrane</keyword>
<dbReference type="AlphaFoldDB" id="A0AAE0LMG1"/>
<evidence type="ECO:0000313" key="4">
    <source>
        <dbReference type="Proteomes" id="UP001190700"/>
    </source>
</evidence>
<accession>A0AAE0LMG1</accession>
<organism evidence="3 4">
    <name type="scientific">Cymbomonas tetramitiformis</name>
    <dbReference type="NCBI Taxonomy" id="36881"/>
    <lineage>
        <taxon>Eukaryota</taxon>
        <taxon>Viridiplantae</taxon>
        <taxon>Chlorophyta</taxon>
        <taxon>Pyramimonadophyceae</taxon>
        <taxon>Pyramimonadales</taxon>
        <taxon>Pyramimonadaceae</taxon>
        <taxon>Cymbomonas</taxon>
    </lineage>
</organism>
<evidence type="ECO:0000256" key="2">
    <source>
        <dbReference type="SAM" id="Phobius"/>
    </source>
</evidence>
<evidence type="ECO:0000313" key="3">
    <source>
        <dbReference type="EMBL" id="KAK3290089.1"/>
    </source>
</evidence>
<comment type="caution">
    <text evidence="3">The sequence shown here is derived from an EMBL/GenBank/DDBJ whole genome shotgun (WGS) entry which is preliminary data.</text>
</comment>
<dbReference type="EMBL" id="LGRX02000005">
    <property type="protein sequence ID" value="KAK3290089.1"/>
    <property type="molecule type" value="Genomic_DNA"/>
</dbReference>
<feature type="transmembrane region" description="Helical" evidence="2">
    <location>
        <begin position="27"/>
        <end position="50"/>
    </location>
</feature>
<keyword evidence="2" id="KW-0812">Transmembrane</keyword>
<dbReference type="Proteomes" id="UP001190700">
    <property type="component" value="Unassembled WGS sequence"/>
</dbReference>
<reference evidence="3 4" key="1">
    <citation type="journal article" date="2015" name="Genome Biol. Evol.">
        <title>Comparative Genomics of a Bacterivorous Green Alga Reveals Evolutionary Causalities and Consequences of Phago-Mixotrophic Mode of Nutrition.</title>
        <authorList>
            <person name="Burns J.A."/>
            <person name="Paasch A."/>
            <person name="Narechania A."/>
            <person name="Kim E."/>
        </authorList>
    </citation>
    <scope>NUCLEOTIDE SEQUENCE [LARGE SCALE GENOMIC DNA]</scope>
    <source>
        <strain evidence="3 4">PLY_AMNH</strain>
    </source>
</reference>
<keyword evidence="4" id="KW-1185">Reference proteome</keyword>